<proteinExistence type="predicted"/>
<dbReference type="Proteomes" id="UP000649617">
    <property type="component" value="Unassembled WGS sequence"/>
</dbReference>
<evidence type="ECO:0000313" key="1">
    <source>
        <dbReference type="EMBL" id="CAE7216082.1"/>
    </source>
</evidence>
<gene>
    <name evidence="1" type="ORF">SPIL2461_LOCUS2609</name>
</gene>
<organism evidence="1 2">
    <name type="scientific">Symbiodinium pilosum</name>
    <name type="common">Dinoflagellate</name>
    <dbReference type="NCBI Taxonomy" id="2952"/>
    <lineage>
        <taxon>Eukaryota</taxon>
        <taxon>Sar</taxon>
        <taxon>Alveolata</taxon>
        <taxon>Dinophyceae</taxon>
        <taxon>Suessiales</taxon>
        <taxon>Symbiodiniaceae</taxon>
        <taxon>Symbiodinium</taxon>
    </lineage>
</organism>
<sequence length="173" mass="19118">MQPSLIPARPWKYNSAVTEYFVELEETSKIKRSDLDKYLHDSSGQEMALDPGVASGFTGDLKLELQGSGETPKADAETAKVLDEVKYYTNAIEAKINSISKMQCNLRLPYNPKPDSSSTELDNELDGILAQLNVAYGSLASILTKLDMQRLDDSGLNSLKLEFAKIREDVAKP</sequence>
<dbReference type="OrthoDB" id="418754at2759"/>
<evidence type="ECO:0000313" key="2">
    <source>
        <dbReference type="Proteomes" id="UP000649617"/>
    </source>
</evidence>
<comment type="caution">
    <text evidence="1">The sequence shown here is derived from an EMBL/GenBank/DDBJ whole genome shotgun (WGS) entry which is preliminary data.</text>
</comment>
<protein>
    <submittedName>
        <fullName evidence="1">Uncharacterized protein</fullName>
    </submittedName>
</protein>
<reference evidence="1" key="1">
    <citation type="submission" date="2021-02" db="EMBL/GenBank/DDBJ databases">
        <authorList>
            <person name="Dougan E. K."/>
            <person name="Rhodes N."/>
            <person name="Thang M."/>
            <person name="Chan C."/>
        </authorList>
    </citation>
    <scope>NUCLEOTIDE SEQUENCE</scope>
</reference>
<dbReference type="EMBL" id="CAJNIZ010002891">
    <property type="protein sequence ID" value="CAE7216082.1"/>
    <property type="molecule type" value="Genomic_DNA"/>
</dbReference>
<dbReference type="AlphaFoldDB" id="A0A812K525"/>
<accession>A0A812K525</accession>
<keyword evidence="2" id="KW-1185">Reference proteome</keyword>
<name>A0A812K525_SYMPI</name>